<proteinExistence type="predicted"/>
<dbReference type="Proteomes" id="UP000032611">
    <property type="component" value="Chromosome"/>
</dbReference>
<evidence type="ECO:0000256" key="1">
    <source>
        <dbReference type="ARBA" id="ARBA00023172"/>
    </source>
</evidence>
<evidence type="ECO:0008006" key="4">
    <source>
        <dbReference type="Google" id="ProtNLM"/>
    </source>
</evidence>
<dbReference type="AlphaFoldDB" id="A0A0D5LT71"/>
<dbReference type="PATRIC" id="fig|1486262.3.peg.3950"/>
<dbReference type="KEGG" id="mey:TM49_19080"/>
<evidence type="ECO:0000313" key="3">
    <source>
        <dbReference type="Proteomes" id="UP000032611"/>
    </source>
</evidence>
<sequence length="213" mass="23642">MRFEQPKGRSVAMTYDHCLAIIRASAAMGCPSIGFVEALKFETGLRRIDVIGEWMPGDAGQPFHWRGLTAGNISKDLILTIETSKTHVGVVRDLTVLPLVVEAMKAYALPKLGPVVINEETGKPYYDNRYTKRFARVRETAGVPQYVWSMDSRAGAVTETIAATGSIERARDLATHTTAKMTERYARSNGLEEARQVAEAREKLRQCNAVKRV</sequence>
<dbReference type="GO" id="GO:0015074">
    <property type="term" value="P:DNA integration"/>
    <property type="evidence" value="ECO:0007669"/>
    <property type="project" value="InterPro"/>
</dbReference>
<organism evidence="2 3">
    <name type="scientific">Martelella endophytica</name>
    <dbReference type="NCBI Taxonomy" id="1486262"/>
    <lineage>
        <taxon>Bacteria</taxon>
        <taxon>Pseudomonadati</taxon>
        <taxon>Pseudomonadota</taxon>
        <taxon>Alphaproteobacteria</taxon>
        <taxon>Hyphomicrobiales</taxon>
        <taxon>Aurantimonadaceae</taxon>
        <taxon>Martelella</taxon>
    </lineage>
</organism>
<dbReference type="EMBL" id="CP010803">
    <property type="protein sequence ID" value="AJY47296.1"/>
    <property type="molecule type" value="Genomic_DNA"/>
</dbReference>
<reference evidence="2 3" key="1">
    <citation type="journal article" date="2015" name="Genome Announc.">
        <title>Complete genome sequence of Martelella endophytica YC6887, which has antifungal activity associated with a halophyte.</title>
        <authorList>
            <person name="Khan A."/>
            <person name="Khan H."/>
            <person name="Chung E.J."/>
            <person name="Hossain M.T."/>
            <person name="Chung Y.R."/>
        </authorList>
    </citation>
    <scope>NUCLEOTIDE SEQUENCE [LARGE SCALE GENOMIC DNA]</scope>
    <source>
        <strain evidence="2">YC6887</strain>
    </source>
</reference>
<evidence type="ECO:0000313" key="2">
    <source>
        <dbReference type="EMBL" id="AJY47296.1"/>
    </source>
</evidence>
<dbReference type="HOGENOM" id="CLU_1293113_0_0_5"/>
<keyword evidence="1" id="KW-0233">DNA recombination</keyword>
<dbReference type="GO" id="GO:0006310">
    <property type="term" value="P:DNA recombination"/>
    <property type="evidence" value="ECO:0007669"/>
    <property type="project" value="UniProtKB-KW"/>
</dbReference>
<dbReference type="SUPFAM" id="SSF56349">
    <property type="entry name" value="DNA breaking-rejoining enzymes"/>
    <property type="match status" value="1"/>
</dbReference>
<dbReference type="GO" id="GO:0003677">
    <property type="term" value="F:DNA binding"/>
    <property type="evidence" value="ECO:0007669"/>
    <property type="project" value="InterPro"/>
</dbReference>
<dbReference type="InterPro" id="IPR011010">
    <property type="entry name" value="DNA_brk_join_enz"/>
</dbReference>
<gene>
    <name evidence="2" type="ORF">TM49_19080</name>
</gene>
<dbReference type="Gene3D" id="1.10.443.10">
    <property type="entry name" value="Intergrase catalytic core"/>
    <property type="match status" value="1"/>
</dbReference>
<dbReference type="InterPro" id="IPR013762">
    <property type="entry name" value="Integrase-like_cat_sf"/>
</dbReference>
<protein>
    <recommendedName>
        <fullName evidence="4">Integrase</fullName>
    </recommendedName>
</protein>
<keyword evidence="3" id="KW-1185">Reference proteome</keyword>
<accession>A0A0D5LT71</accession>
<name>A0A0D5LT71_MAREN</name>